<evidence type="ECO:0000313" key="2">
    <source>
        <dbReference type="WBParaSite" id="nRc.2.0.1.t35939-RA"/>
    </source>
</evidence>
<dbReference type="WBParaSite" id="nRc.2.0.1.t35939-RA">
    <property type="protein sequence ID" value="nRc.2.0.1.t35939-RA"/>
    <property type="gene ID" value="nRc.2.0.1.g35939"/>
</dbReference>
<organism evidence="1 2">
    <name type="scientific">Romanomermis culicivorax</name>
    <name type="common">Nematode worm</name>
    <dbReference type="NCBI Taxonomy" id="13658"/>
    <lineage>
        <taxon>Eukaryota</taxon>
        <taxon>Metazoa</taxon>
        <taxon>Ecdysozoa</taxon>
        <taxon>Nematoda</taxon>
        <taxon>Enoplea</taxon>
        <taxon>Dorylaimia</taxon>
        <taxon>Mermithida</taxon>
        <taxon>Mermithoidea</taxon>
        <taxon>Mermithidae</taxon>
        <taxon>Romanomermis</taxon>
    </lineage>
</organism>
<sequence>SLTAYKVCCIDTNTLFEENSFALGSNIRPLKRPKIKEIQCLTGQKFVPIDPKTSKNQRNLIFDQ</sequence>
<reference evidence="2" key="1">
    <citation type="submission" date="2022-11" db="UniProtKB">
        <authorList>
            <consortium name="WormBaseParasite"/>
        </authorList>
    </citation>
    <scope>IDENTIFICATION</scope>
</reference>
<protein>
    <submittedName>
        <fullName evidence="2">Uncharacterized protein</fullName>
    </submittedName>
</protein>
<dbReference type="AlphaFoldDB" id="A0A915KDE0"/>
<dbReference type="Proteomes" id="UP000887565">
    <property type="component" value="Unplaced"/>
</dbReference>
<keyword evidence="1" id="KW-1185">Reference proteome</keyword>
<name>A0A915KDE0_ROMCU</name>
<evidence type="ECO:0000313" key="1">
    <source>
        <dbReference type="Proteomes" id="UP000887565"/>
    </source>
</evidence>
<proteinExistence type="predicted"/>
<accession>A0A915KDE0</accession>